<keyword evidence="2" id="KW-1185">Reference proteome</keyword>
<comment type="caution">
    <text evidence="1">The sequence shown here is derived from an EMBL/GenBank/DDBJ whole genome shotgun (WGS) entry which is preliminary data.</text>
</comment>
<dbReference type="Proteomes" id="UP000298416">
    <property type="component" value="Unassembled WGS sequence"/>
</dbReference>
<accession>A0A8X8YRT3</accession>
<evidence type="ECO:0000313" key="1">
    <source>
        <dbReference type="EMBL" id="KAG6437089.1"/>
    </source>
</evidence>
<organism evidence="1">
    <name type="scientific">Salvia splendens</name>
    <name type="common">Scarlet sage</name>
    <dbReference type="NCBI Taxonomy" id="180675"/>
    <lineage>
        <taxon>Eukaryota</taxon>
        <taxon>Viridiplantae</taxon>
        <taxon>Streptophyta</taxon>
        <taxon>Embryophyta</taxon>
        <taxon>Tracheophyta</taxon>
        <taxon>Spermatophyta</taxon>
        <taxon>Magnoliopsida</taxon>
        <taxon>eudicotyledons</taxon>
        <taxon>Gunneridae</taxon>
        <taxon>Pentapetalae</taxon>
        <taxon>asterids</taxon>
        <taxon>lamiids</taxon>
        <taxon>Lamiales</taxon>
        <taxon>Lamiaceae</taxon>
        <taxon>Nepetoideae</taxon>
        <taxon>Mentheae</taxon>
        <taxon>Salviinae</taxon>
        <taxon>Salvia</taxon>
        <taxon>Salvia subgen. Calosphace</taxon>
        <taxon>core Calosphace</taxon>
    </lineage>
</organism>
<dbReference type="SUPFAM" id="SSF64005">
    <property type="entry name" value="Undecaprenyl diphosphate synthase"/>
    <property type="match status" value="1"/>
</dbReference>
<dbReference type="EMBL" id="PNBA02000001">
    <property type="protein sequence ID" value="KAG6437089.1"/>
    <property type="molecule type" value="Genomic_DNA"/>
</dbReference>
<protein>
    <submittedName>
        <fullName evidence="1">Uncharacterized protein</fullName>
    </submittedName>
</protein>
<gene>
    <name evidence="1" type="ORF">SASPL_101998</name>
</gene>
<reference evidence="1" key="2">
    <citation type="submission" date="2020-08" db="EMBL/GenBank/DDBJ databases">
        <title>Plant Genome Project.</title>
        <authorList>
            <person name="Zhang R.-G."/>
        </authorList>
    </citation>
    <scope>NUCLEOTIDE SEQUENCE</scope>
    <source>
        <strain evidence="1">Huo1</strain>
        <tissue evidence="1">Leaf</tissue>
    </source>
</reference>
<dbReference type="Gene3D" id="3.40.1180.10">
    <property type="entry name" value="Decaprenyl diphosphate synthase-like"/>
    <property type="match status" value="1"/>
</dbReference>
<sequence>MVSLQIRVARIPKLRLPVPHRSNSIDLKQVPPRALSSAKHPLLREPMPRHVAVIMDGNRRWGLPVGSGLGP</sequence>
<dbReference type="InterPro" id="IPR036424">
    <property type="entry name" value="UPP_synth-like_sf"/>
</dbReference>
<proteinExistence type="predicted"/>
<name>A0A8X8YRT3_SALSN</name>
<reference evidence="1" key="1">
    <citation type="submission" date="2018-01" db="EMBL/GenBank/DDBJ databases">
        <authorList>
            <person name="Mao J.F."/>
        </authorList>
    </citation>
    <scope>NUCLEOTIDE SEQUENCE</scope>
    <source>
        <strain evidence="1">Huo1</strain>
        <tissue evidence="1">Leaf</tissue>
    </source>
</reference>
<dbReference type="AlphaFoldDB" id="A0A8X8YRT3"/>
<dbReference type="GO" id="GO:0016765">
    <property type="term" value="F:transferase activity, transferring alkyl or aryl (other than methyl) groups"/>
    <property type="evidence" value="ECO:0007669"/>
    <property type="project" value="InterPro"/>
</dbReference>
<evidence type="ECO:0000313" key="2">
    <source>
        <dbReference type="Proteomes" id="UP000298416"/>
    </source>
</evidence>